<name>A0A6A2WJF2_HIBSY</name>
<evidence type="ECO:0000259" key="5">
    <source>
        <dbReference type="PROSITE" id="PS51767"/>
    </source>
</evidence>
<comment type="caution">
    <text evidence="6">The sequence shown here is derived from an EMBL/GenBank/DDBJ whole genome shotgun (WGS) entry which is preliminary data.</text>
</comment>
<dbReference type="Gene3D" id="2.40.70.10">
    <property type="entry name" value="Acid Proteases"/>
    <property type="match status" value="2"/>
</dbReference>
<dbReference type="PROSITE" id="PS51767">
    <property type="entry name" value="PEPTIDASE_A1"/>
    <property type="match status" value="1"/>
</dbReference>
<gene>
    <name evidence="6" type="ORF">F3Y22_tig00116971pilonHSYRG00977</name>
</gene>
<evidence type="ECO:0000313" key="6">
    <source>
        <dbReference type="EMBL" id="KAE8658621.1"/>
    </source>
</evidence>
<dbReference type="GO" id="GO:0006508">
    <property type="term" value="P:proteolysis"/>
    <property type="evidence" value="ECO:0007669"/>
    <property type="project" value="UniProtKB-KW"/>
</dbReference>
<feature type="domain" description="Peptidase A1" evidence="5">
    <location>
        <begin position="1"/>
        <end position="228"/>
    </location>
</feature>
<organism evidence="6 7">
    <name type="scientific">Hibiscus syriacus</name>
    <name type="common">Rose of Sharon</name>
    <dbReference type="NCBI Taxonomy" id="106335"/>
    <lineage>
        <taxon>Eukaryota</taxon>
        <taxon>Viridiplantae</taxon>
        <taxon>Streptophyta</taxon>
        <taxon>Embryophyta</taxon>
        <taxon>Tracheophyta</taxon>
        <taxon>Spermatophyta</taxon>
        <taxon>Magnoliopsida</taxon>
        <taxon>eudicotyledons</taxon>
        <taxon>Gunneridae</taxon>
        <taxon>Pentapetalae</taxon>
        <taxon>rosids</taxon>
        <taxon>malvids</taxon>
        <taxon>Malvales</taxon>
        <taxon>Malvaceae</taxon>
        <taxon>Malvoideae</taxon>
        <taxon>Hibiscus</taxon>
    </lineage>
</organism>
<keyword evidence="2" id="KW-0645">Protease</keyword>
<dbReference type="SUPFAM" id="SSF50630">
    <property type="entry name" value="Acid proteases"/>
    <property type="match status" value="1"/>
</dbReference>
<feature type="transmembrane region" description="Helical" evidence="4">
    <location>
        <begin position="14"/>
        <end position="34"/>
    </location>
</feature>
<dbReference type="InterPro" id="IPR021109">
    <property type="entry name" value="Peptidase_aspartic_dom_sf"/>
</dbReference>
<keyword evidence="4" id="KW-0472">Membrane</keyword>
<evidence type="ECO:0000256" key="1">
    <source>
        <dbReference type="ARBA" id="ARBA00007447"/>
    </source>
</evidence>
<dbReference type="Pfam" id="PF14541">
    <property type="entry name" value="TAXi_C"/>
    <property type="match status" value="1"/>
</dbReference>
<protein>
    <recommendedName>
        <fullName evidence="5">Peptidase A1 domain-containing protein</fullName>
    </recommendedName>
</protein>
<dbReference type="Proteomes" id="UP000436088">
    <property type="component" value="Unassembled WGS sequence"/>
</dbReference>
<dbReference type="PANTHER" id="PTHR47967">
    <property type="entry name" value="OS07G0603500 PROTEIN-RELATED"/>
    <property type="match status" value="1"/>
</dbReference>
<keyword evidence="4" id="KW-0812">Transmembrane</keyword>
<evidence type="ECO:0000256" key="4">
    <source>
        <dbReference type="SAM" id="Phobius"/>
    </source>
</evidence>
<dbReference type="InterPro" id="IPR032799">
    <property type="entry name" value="TAXi_C"/>
</dbReference>
<dbReference type="PANTHER" id="PTHR47967:SF138">
    <property type="entry name" value="ASPARTIC PROTEINASE CDR1-LIKE"/>
    <property type="match status" value="1"/>
</dbReference>
<accession>A0A6A2WJF2</accession>
<dbReference type="InterPro" id="IPR033121">
    <property type="entry name" value="PEPTIDASE_A1"/>
</dbReference>
<proteinExistence type="inferred from homology"/>
<keyword evidence="4" id="KW-1133">Transmembrane helix</keyword>
<dbReference type="GO" id="GO:0008233">
    <property type="term" value="F:peptidase activity"/>
    <property type="evidence" value="ECO:0007669"/>
    <property type="project" value="UniProtKB-KW"/>
</dbReference>
<evidence type="ECO:0000256" key="2">
    <source>
        <dbReference type="ARBA" id="ARBA00022670"/>
    </source>
</evidence>
<sequence>MTAENQWLKQRRRFVSVLNLFIVIHHFLLSTVHFSPCLYLNFVSQKATFPLSIFGCGHDNQVIFGPENPGIAGLVGLGGGNFSLVSQIRTQVDHRFSYCFVPLSAKPSGKLFFGQESIISRPGVVSIPLVSKFPETYYYLTLEGVSIGDKTVRSSLGQGNIVIDSGTTMTYLEQDLYNGLVAMVKEVFREEPVQDPSSMSRLCFRTDNNINVPEMRSISLVLTFDCNL</sequence>
<dbReference type="InterPro" id="IPR051708">
    <property type="entry name" value="Plant_Aspart_Prot_A1"/>
</dbReference>
<keyword evidence="3" id="KW-0378">Hydrolase</keyword>
<reference evidence="6" key="1">
    <citation type="submission" date="2019-09" db="EMBL/GenBank/DDBJ databases">
        <title>Draft genome information of white flower Hibiscus syriacus.</title>
        <authorList>
            <person name="Kim Y.-M."/>
        </authorList>
    </citation>
    <scope>NUCLEOTIDE SEQUENCE [LARGE SCALE GENOMIC DNA]</scope>
    <source>
        <strain evidence="6">YM2019G1</strain>
    </source>
</reference>
<keyword evidence="7" id="KW-1185">Reference proteome</keyword>
<dbReference type="AlphaFoldDB" id="A0A6A2WJF2"/>
<evidence type="ECO:0000256" key="3">
    <source>
        <dbReference type="ARBA" id="ARBA00022801"/>
    </source>
</evidence>
<dbReference type="InterPro" id="IPR032861">
    <property type="entry name" value="TAXi_N"/>
</dbReference>
<comment type="similarity">
    <text evidence="1">Belongs to the peptidase A1 family.</text>
</comment>
<dbReference type="GO" id="GO:0005576">
    <property type="term" value="C:extracellular region"/>
    <property type="evidence" value="ECO:0007669"/>
    <property type="project" value="TreeGrafter"/>
</dbReference>
<dbReference type="EMBL" id="VEPZ02001744">
    <property type="protein sequence ID" value="KAE8658621.1"/>
    <property type="molecule type" value="Genomic_DNA"/>
</dbReference>
<dbReference type="Pfam" id="PF14543">
    <property type="entry name" value="TAXi_N"/>
    <property type="match status" value="1"/>
</dbReference>
<evidence type="ECO:0000313" key="7">
    <source>
        <dbReference type="Proteomes" id="UP000436088"/>
    </source>
</evidence>